<evidence type="ECO:0000256" key="1">
    <source>
        <dbReference type="SAM" id="SignalP"/>
    </source>
</evidence>
<dbReference type="SUPFAM" id="SSF81901">
    <property type="entry name" value="HCP-like"/>
    <property type="match status" value="1"/>
</dbReference>
<dbReference type="Gene3D" id="1.25.40.10">
    <property type="entry name" value="Tetratricopeptide repeat domain"/>
    <property type="match status" value="2"/>
</dbReference>
<accession>A0A6B3SRR4</accession>
<dbReference type="SMART" id="SM00671">
    <property type="entry name" value="SEL1"/>
    <property type="match status" value="4"/>
</dbReference>
<comment type="caution">
    <text evidence="2">The sequence shown here is derived from an EMBL/GenBank/DDBJ whole genome shotgun (WGS) entry which is preliminary data.</text>
</comment>
<dbReference type="RefSeq" id="WP_163967206.1">
    <property type="nucleotide sequence ID" value="NZ_JAAIVB010000069.1"/>
</dbReference>
<gene>
    <name evidence="2" type="ORF">G3574_20090</name>
</gene>
<dbReference type="InterPro" id="IPR006597">
    <property type="entry name" value="Sel1-like"/>
</dbReference>
<name>A0A6B3SRR4_9BURK</name>
<feature type="signal peptide" evidence="1">
    <location>
        <begin position="1"/>
        <end position="22"/>
    </location>
</feature>
<dbReference type="Proteomes" id="UP000482155">
    <property type="component" value="Unassembled WGS sequence"/>
</dbReference>
<reference evidence="2 3" key="1">
    <citation type="submission" date="2020-02" db="EMBL/GenBank/DDBJ databases">
        <authorList>
            <person name="Kim M.K."/>
        </authorList>
    </citation>
    <scope>NUCLEOTIDE SEQUENCE [LARGE SCALE GENOMIC DNA]</scope>
    <source>
        <strain evidence="2 3">17J57-3</strain>
    </source>
</reference>
<protein>
    <submittedName>
        <fullName evidence="2">Sel1 repeat family protein</fullName>
    </submittedName>
</protein>
<dbReference type="InterPro" id="IPR052945">
    <property type="entry name" value="Mitotic_Regulator"/>
</dbReference>
<feature type="chain" id="PRO_5025525179" evidence="1">
    <location>
        <begin position="23"/>
        <end position="307"/>
    </location>
</feature>
<evidence type="ECO:0000313" key="2">
    <source>
        <dbReference type="EMBL" id="NEX63384.1"/>
    </source>
</evidence>
<dbReference type="PANTHER" id="PTHR43628:SF1">
    <property type="entry name" value="CHITIN SYNTHASE REGULATORY FACTOR 2-RELATED"/>
    <property type="match status" value="1"/>
</dbReference>
<keyword evidence="3" id="KW-1185">Reference proteome</keyword>
<keyword evidence="1" id="KW-0732">Signal</keyword>
<dbReference type="AlphaFoldDB" id="A0A6B3SRR4"/>
<evidence type="ECO:0000313" key="3">
    <source>
        <dbReference type="Proteomes" id="UP000482155"/>
    </source>
</evidence>
<organism evidence="2 3">
    <name type="scientific">Noviherbaspirillum galbum</name>
    <dbReference type="NCBI Taxonomy" id="2709383"/>
    <lineage>
        <taxon>Bacteria</taxon>
        <taxon>Pseudomonadati</taxon>
        <taxon>Pseudomonadota</taxon>
        <taxon>Betaproteobacteria</taxon>
        <taxon>Burkholderiales</taxon>
        <taxon>Oxalobacteraceae</taxon>
        <taxon>Noviherbaspirillum</taxon>
    </lineage>
</organism>
<proteinExistence type="predicted"/>
<dbReference type="PANTHER" id="PTHR43628">
    <property type="entry name" value="ACTIVATOR OF C KINASE PROTEIN 1-RELATED"/>
    <property type="match status" value="1"/>
</dbReference>
<dbReference type="InterPro" id="IPR011990">
    <property type="entry name" value="TPR-like_helical_dom_sf"/>
</dbReference>
<dbReference type="Pfam" id="PF08238">
    <property type="entry name" value="Sel1"/>
    <property type="match status" value="5"/>
</dbReference>
<sequence>MTKRRILLLGLLGACLAAPGTAQTIPFLDGGQKRAYDLSRAAATGSEAALEELRSRANDGDRWSAMQFGWLHHTGKAPKAGRDIKIAMKAYRKAAKIASDSAAITGNPLAAYNMGLIYLYGDDGVESDPHEAAKWFSAAAGDETKVFVPAAMNLANLFEYGFGNVAQDLAESARWYRAAAAHKEPYALYKLGAMLANGIGVAANPFEAQIKLEAAAKMGSTDAMYILSRLSMVDHGLTEKNPVNAAKWLLIASENNPQFKKLANEAMSKLPRDKQNSAKNMAMAWLKSYGRPMPRTDYRVPLNTLTQ</sequence>
<dbReference type="EMBL" id="JAAIVB010000069">
    <property type="protein sequence ID" value="NEX63384.1"/>
    <property type="molecule type" value="Genomic_DNA"/>
</dbReference>